<dbReference type="Proteomes" id="UP000193588">
    <property type="component" value="Unassembled WGS sequence"/>
</dbReference>
<dbReference type="GO" id="GO:0046872">
    <property type="term" value="F:metal ion binding"/>
    <property type="evidence" value="ECO:0007669"/>
    <property type="project" value="UniProtKB-KW"/>
</dbReference>
<keyword evidence="7" id="KW-0460">Magnesium</keyword>
<evidence type="ECO:0000256" key="7">
    <source>
        <dbReference type="ARBA" id="ARBA00022842"/>
    </source>
</evidence>
<keyword evidence="16" id="KW-1185">Reference proteome</keyword>
<dbReference type="InterPro" id="IPR001645">
    <property type="entry name" value="Folylpolyglutamate_synth"/>
</dbReference>
<dbReference type="InterPro" id="IPR018109">
    <property type="entry name" value="Folylpolyglutamate_synth_CS"/>
</dbReference>
<dbReference type="InterPro" id="IPR013221">
    <property type="entry name" value="Mur_ligase_cen"/>
</dbReference>
<evidence type="ECO:0000256" key="6">
    <source>
        <dbReference type="ARBA" id="ARBA00022840"/>
    </source>
</evidence>
<evidence type="ECO:0000313" key="17">
    <source>
        <dbReference type="Proteomes" id="UP000193588"/>
    </source>
</evidence>
<dbReference type="EC" id="6.3.2.17" evidence="2"/>
<accession>A0A0D1KEG4</accession>
<evidence type="ECO:0000256" key="9">
    <source>
        <dbReference type="ARBA" id="ARBA00047493"/>
    </source>
</evidence>
<dbReference type="PROSITE" id="PS01012">
    <property type="entry name" value="FOLYLPOLYGLU_SYNT_2"/>
    <property type="match status" value="1"/>
</dbReference>
<evidence type="ECO:0000256" key="4">
    <source>
        <dbReference type="ARBA" id="ARBA00022723"/>
    </source>
</evidence>
<dbReference type="EMBL" id="CP020928">
    <property type="protein sequence ID" value="AWF95256.1"/>
    <property type="molecule type" value="Genomic_DNA"/>
</dbReference>
<keyword evidence="5 10" id="KW-0547">Nucleotide-binding</keyword>
<evidence type="ECO:0000313" key="15">
    <source>
        <dbReference type="EMBL" id="OSP90192.1"/>
    </source>
</evidence>
<evidence type="ECO:0000256" key="8">
    <source>
        <dbReference type="ARBA" id="ARBA00030592"/>
    </source>
</evidence>
<dbReference type="eggNOG" id="COG0285">
    <property type="taxonomic scope" value="Bacteria"/>
</dbReference>
<dbReference type="Proteomes" id="UP000244870">
    <property type="component" value="Chromosome"/>
</dbReference>
<evidence type="ECO:0000256" key="3">
    <source>
        <dbReference type="ARBA" id="ARBA00022598"/>
    </source>
</evidence>
<protein>
    <recommendedName>
        <fullName evidence="2">tetrahydrofolate synthase</fullName>
        <ecNumber evidence="2">6.3.2.17</ecNumber>
    </recommendedName>
    <alternativeName>
        <fullName evidence="8">Tetrahydrofolylpolyglutamate synthase</fullName>
    </alternativeName>
</protein>
<keyword evidence="3 10" id="KW-0436">Ligase</keyword>
<evidence type="ECO:0000256" key="5">
    <source>
        <dbReference type="ARBA" id="ARBA00022741"/>
    </source>
</evidence>
<dbReference type="RefSeq" id="WP_043708288.1">
    <property type="nucleotide sequence ID" value="NZ_CP020928.1"/>
</dbReference>
<evidence type="ECO:0000313" key="13">
    <source>
        <dbReference type="EMBL" id="AWF95256.1"/>
    </source>
</evidence>
<evidence type="ECO:0000259" key="11">
    <source>
        <dbReference type="Pfam" id="PF02875"/>
    </source>
</evidence>
<evidence type="ECO:0000256" key="2">
    <source>
        <dbReference type="ARBA" id="ARBA00013025"/>
    </source>
</evidence>
<dbReference type="GO" id="GO:0004326">
    <property type="term" value="F:tetrahydrofolylpolyglutamate synthase activity"/>
    <property type="evidence" value="ECO:0007669"/>
    <property type="project" value="UniProtKB-EC"/>
</dbReference>
<feature type="domain" description="Mur ligase central" evidence="12">
    <location>
        <begin position="52"/>
        <end position="271"/>
    </location>
</feature>
<evidence type="ECO:0000313" key="18">
    <source>
        <dbReference type="Proteomes" id="UP000244870"/>
    </source>
</evidence>
<dbReference type="SUPFAM" id="SSF53244">
    <property type="entry name" value="MurD-like peptide ligases, peptide-binding domain"/>
    <property type="match status" value="1"/>
</dbReference>
<dbReference type="STRING" id="137591.AO080_09625"/>
<evidence type="ECO:0000256" key="10">
    <source>
        <dbReference type="PIRNR" id="PIRNR001563"/>
    </source>
</evidence>
<dbReference type="Gene3D" id="3.90.190.20">
    <property type="entry name" value="Mur ligase, C-terminal domain"/>
    <property type="match status" value="1"/>
</dbReference>
<evidence type="ECO:0000313" key="14">
    <source>
        <dbReference type="EMBL" id="KIU20768.1"/>
    </source>
</evidence>
<dbReference type="PANTHER" id="PTHR11136">
    <property type="entry name" value="FOLYLPOLYGLUTAMATE SYNTHASE-RELATED"/>
    <property type="match status" value="1"/>
</dbReference>
<dbReference type="InterPro" id="IPR036615">
    <property type="entry name" value="Mur_ligase_C_dom_sf"/>
</dbReference>
<reference evidence="14 16" key="1">
    <citation type="journal article" date="2015" name="Microbiology (Mosc.)">
        <title>Genomics of the Weissella cibaria species with an examination of its metabolic traits.</title>
        <authorList>
            <person name="Lynch K.M."/>
            <person name="Lucid A."/>
            <person name="Arendt E.K."/>
            <person name="Sleator R.D."/>
            <person name="Lucey B."/>
            <person name="Coffey A."/>
        </authorList>
    </citation>
    <scope>NUCLEOTIDE SEQUENCE [LARGE SCALE GENOMIC DNA]</scope>
    <source>
        <strain evidence="14 16">MG1</strain>
    </source>
</reference>
<dbReference type="NCBIfam" id="TIGR01499">
    <property type="entry name" value="folC"/>
    <property type="match status" value="1"/>
</dbReference>
<sequence>MGAAETYRQITSKMGGAWRVRPDEHGNRVGMLQEILRWMGNPERQLKVIHIVGTNGKGSTGVMLASILETAGYQVGHFSTPAILNDREVITTNGEMISEEAFVKSYQHVLEEIKAHGGDEDTLTKFEWWTLIALDHFARTEMDFVILEAGVGGLRDATNVVDNPLVVAFTKISYDHIGLLGNDLLEIAADKAGAIKAGATIVNYPGQDIEVYRLLKEKAIAVGAKWNTHPKPAITIVKSSPRGLELNADQFEGLKLSLTGAYQANNLSTVLQIVTALKERGYTIEDVAVAEALAHVKIKGRMEFDEKRNILFDGAHNPDGIISLVAAIRSWHLPFKPVVVLGLLQGKQYHDMLEELLPHVDTVIAVTPDSDRAMSADELAAKIVMMSNVDVEIADDPSAAITLARRVRESSEALIVVTGSFYTLRAIETEEM</sequence>
<keyword evidence="4" id="KW-0479">Metal-binding</keyword>
<dbReference type="Pfam" id="PF08245">
    <property type="entry name" value="Mur_ligase_M"/>
    <property type="match status" value="1"/>
</dbReference>
<dbReference type="PANTHER" id="PTHR11136:SF0">
    <property type="entry name" value="DIHYDROFOLATE SYNTHETASE-RELATED"/>
    <property type="match status" value="1"/>
</dbReference>
<dbReference type="GO" id="GO:0005524">
    <property type="term" value="F:ATP binding"/>
    <property type="evidence" value="ECO:0007669"/>
    <property type="project" value="UniProtKB-KW"/>
</dbReference>
<organism evidence="14 16">
    <name type="scientific">Weissella cibaria</name>
    <dbReference type="NCBI Taxonomy" id="137591"/>
    <lineage>
        <taxon>Bacteria</taxon>
        <taxon>Bacillati</taxon>
        <taxon>Bacillota</taxon>
        <taxon>Bacilli</taxon>
        <taxon>Lactobacillales</taxon>
        <taxon>Lactobacillaceae</taxon>
        <taxon>Weissella</taxon>
    </lineage>
</organism>
<dbReference type="Proteomes" id="UP000032287">
    <property type="component" value="Unassembled WGS sequence"/>
</dbReference>
<comment type="similarity">
    <text evidence="1 10">Belongs to the folylpolyglutamate synthase family.</text>
</comment>
<dbReference type="InterPro" id="IPR036565">
    <property type="entry name" value="Mur-like_cat_sf"/>
</dbReference>
<dbReference type="PATRIC" id="fig|137591.25.peg.1042"/>
<dbReference type="PIRSF" id="PIRSF001563">
    <property type="entry name" value="Folylpolyglu_synth"/>
    <property type="match status" value="1"/>
</dbReference>
<feature type="domain" description="Mur ligase C-terminal" evidence="11">
    <location>
        <begin position="300"/>
        <end position="421"/>
    </location>
</feature>
<evidence type="ECO:0000259" key="12">
    <source>
        <dbReference type="Pfam" id="PF08245"/>
    </source>
</evidence>
<gene>
    <name evidence="14" type="primary">fgs_2</name>
    <name evidence="13" type="ORF">B6254_0849</name>
    <name evidence="15" type="ORF">B9D04_02235</name>
    <name evidence="14" type="ORF">QX99_01075</name>
</gene>
<reference evidence="15 17" key="2">
    <citation type="submission" date="2017-04" db="EMBL/GenBank/DDBJ databases">
        <title>The genome sequence of Weissella cibaria isolated from wild Drosophila.</title>
        <authorList>
            <person name="Ricks N.J."/>
            <person name="Carroll C."/>
            <person name="Walters A."/>
            <person name="Newell P.D."/>
            <person name="Chaston J.M."/>
        </authorList>
    </citation>
    <scope>NUCLEOTIDE SEQUENCE [LARGE SCALE GENOMIC DNA]</scope>
    <source>
        <strain evidence="15 17">DmW_103</strain>
    </source>
</reference>
<dbReference type="Gene3D" id="3.40.1190.10">
    <property type="entry name" value="Mur-like, catalytic domain"/>
    <property type="match status" value="1"/>
</dbReference>
<dbReference type="GO" id="GO:0005737">
    <property type="term" value="C:cytoplasm"/>
    <property type="evidence" value="ECO:0007669"/>
    <property type="project" value="TreeGrafter"/>
</dbReference>
<dbReference type="SUPFAM" id="SSF53623">
    <property type="entry name" value="MurD-like peptide ligases, catalytic domain"/>
    <property type="match status" value="1"/>
</dbReference>
<dbReference type="InterPro" id="IPR004101">
    <property type="entry name" value="Mur_ligase_C"/>
</dbReference>
<dbReference type="AlphaFoldDB" id="A0A0D1KEG4"/>
<evidence type="ECO:0000256" key="1">
    <source>
        <dbReference type="ARBA" id="ARBA00008276"/>
    </source>
</evidence>
<reference evidence="13 18" key="3">
    <citation type="submission" date="2017-04" db="EMBL/GenBank/DDBJ databases">
        <title>Weissella cibaria strain m2 complete genome.</title>
        <authorList>
            <person name="Pan Q."/>
            <person name="Tan M."/>
            <person name="Yao F."/>
            <person name="Su S."/>
        </authorList>
    </citation>
    <scope>NUCLEOTIDE SEQUENCE [LARGE SCALE GENOMIC DNA]</scope>
    <source>
        <strain evidence="13 18">M2</strain>
    </source>
</reference>
<dbReference type="Pfam" id="PF02875">
    <property type="entry name" value="Mur_ligase_C"/>
    <property type="match status" value="1"/>
</dbReference>
<dbReference type="EMBL" id="JWHU01000016">
    <property type="protein sequence ID" value="KIU20768.1"/>
    <property type="molecule type" value="Genomic_DNA"/>
</dbReference>
<comment type="catalytic activity">
    <reaction evidence="9">
        <text>(6S)-5,6,7,8-tetrahydrofolyl-(gamma-L-Glu)(n) + L-glutamate + ATP = (6S)-5,6,7,8-tetrahydrofolyl-(gamma-L-Glu)(n+1) + ADP + phosphate + H(+)</text>
        <dbReference type="Rhea" id="RHEA:10580"/>
        <dbReference type="Rhea" id="RHEA-COMP:14738"/>
        <dbReference type="Rhea" id="RHEA-COMP:14740"/>
        <dbReference type="ChEBI" id="CHEBI:15378"/>
        <dbReference type="ChEBI" id="CHEBI:29985"/>
        <dbReference type="ChEBI" id="CHEBI:30616"/>
        <dbReference type="ChEBI" id="CHEBI:43474"/>
        <dbReference type="ChEBI" id="CHEBI:141005"/>
        <dbReference type="ChEBI" id="CHEBI:456216"/>
        <dbReference type="EC" id="6.3.2.17"/>
    </reaction>
</comment>
<keyword evidence="6 10" id="KW-0067">ATP-binding</keyword>
<evidence type="ECO:0000313" key="16">
    <source>
        <dbReference type="Proteomes" id="UP000032287"/>
    </source>
</evidence>
<dbReference type="EMBL" id="NDXJ01000003">
    <property type="protein sequence ID" value="OSP90192.1"/>
    <property type="molecule type" value="Genomic_DNA"/>
</dbReference>
<name>A0A0D1KEG4_9LACO</name>
<dbReference type="GO" id="GO:0008841">
    <property type="term" value="F:dihydrofolate synthase activity"/>
    <property type="evidence" value="ECO:0007669"/>
    <property type="project" value="TreeGrafter"/>
</dbReference>
<proteinExistence type="inferred from homology"/>